<organism evidence="3 4">
    <name type="scientific">Kroppenstedtia pulmonis</name>
    <dbReference type="NCBI Taxonomy" id="1380685"/>
    <lineage>
        <taxon>Bacteria</taxon>
        <taxon>Bacillati</taxon>
        <taxon>Bacillota</taxon>
        <taxon>Bacilli</taxon>
        <taxon>Bacillales</taxon>
        <taxon>Thermoactinomycetaceae</taxon>
        <taxon>Kroppenstedtia</taxon>
    </lineage>
</organism>
<dbReference type="InterPro" id="IPR050179">
    <property type="entry name" value="Trans_hexapeptide_repeat"/>
</dbReference>
<dbReference type="AlphaFoldDB" id="A0A7D4CUF4"/>
<dbReference type="InterPro" id="IPR011004">
    <property type="entry name" value="Trimer_LpxA-like_sf"/>
</dbReference>
<dbReference type="InterPro" id="IPR001451">
    <property type="entry name" value="Hexapep"/>
</dbReference>
<evidence type="ECO:0000313" key="4">
    <source>
        <dbReference type="Proteomes" id="UP000503088"/>
    </source>
</evidence>
<keyword evidence="3" id="KW-0012">Acyltransferase</keyword>
<protein>
    <submittedName>
        <fullName evidence="3">Acyltransferase</fullName>
    </submittedName>
</protein>
<keyword evidence="1 3" id="KW-0808">Transferase</keyword>
<gene>
    <name evidence="3" type="ORF">GXN76_01110</name>
</gene>
<keyword evidence="4" id="KW-1185">Reference proteome</keyword>
<name>A0A7D4CUF4_9BACL</name>
<dbReference type="PROSITE" id="PS00101">
    <property type="entry name" value="HEXAPEP_TRANSFERASES"/>
    <property type="match status" value="1"/>
</dbReference>
<dbReference type="PANTHER" id="PTHR43300">
    <property type="entry name" value="ACETYLTRANSFERASE"/>
    <property type="match status" value="1"/>
</dbReference>
<dbReference type="InterPro" id="IPR018357">
    <property type="entry name" value="Hexapep_transf_CS"/>
</dbReference>
<accession>A0A7D4CUF4</accession>
<dbReference type="Gene3D" id="2.160.10.10">
    <property type="entry name" value="Hexapeptide repeat proteins"/>
    <property type="match status" value="1"/>
</dbReference>
<evidence type="ECO:0000313" key="3">
    <source>
        <dbReference type="EMBL" id="QKG83197.1"/>
    </source>
</evidence>
<evidence type="ECO:0000256" key="1">
    <source>
        <dbReference type="ARBA" id="ARBA00022679"/>
    </source>
</evidence>
<keyword evidence="2" id="KW-0677">Repeat</keyword>
<reference evidence="3 4" key="1">
    <citation type="submission" date="2020-01" db="EMBL/GenBank/DDBJ databases">
        <authorList>
            <person name="Gulvik C.A."/>
            <person name="Batra D.G."/>
        </authorList>
    </citation>
    <scope>NUCLEOTIDE SEQUENCE [LARGE SCALE GENOMIC DNA]</scope>
    <source>
        <strain evidence="3 4">W9323</strain>
    </source>
</reference>
<dbReference type="Proteomes" id="UP000503088">
    <property type="component" value="Chromosome"/>
</dbReference>
<evidence type="ECO:0000256" key="2">
    <source>
        <dbReference type="ARBA" id="ARBA00022737"/>
    </source>
</evidence>
<dbReference type="GO" id="GO:0016746">
    <property type="term" value="F:acyltransferase activity"/>
    <property type="evidence" value="ECO:0007669"/>
    <property type="project" value="UniProtKB-KW"/>
</dbReference>
<proteinExistence type="predicted"/>
<dbReference type="Pfam" id="PF00132">
    <property type="entry name" value="Hexapep"/>
    <property type="match status" value="1"/>
</dbReference>
<dbReference type="SUPFAM" id="SSF51161">
    <property type="entry name" value="Trimeric LpxA-like enzymes"/>
    <property type="match status" value="1"/>
</dbReference>
<dbReference type="PANTHER" id="PTHR43300:SF6">
    <property type="entry name" value="ACETYLTRANSFERASE YVOF-RELATED"/>
    <property type="match status" value="1"/>
</dbReference>
<dbReference type="KEGG" id="kpul:GXN76_01110"/>
<sequence>MRRTERFPVEGSNSLWQVYQIRPFWRVFKNTLVVELARFTPFFSLKNWLYRKGLGMKVGEQTAVAFKVTMDILYPEKIQIGRNSIIGFNTTILTHEYLVEEYRLGEVNIGDHVMIGANTTILPGVTIGDHAVIGAGSLVNKDVPSHTFAAGNPIQMIRKRSSNADDQTEK</sequence>
<dbReference type="EMBL" id="CP048104">
    <property type="protein sequence ID" value="QKG83197.1"/>
    <property type="molecule type" value="Genomic_DNA"/>
</dbReference>
<dbReference type="RefSeq" id="WP_173219482.1">
    <property type="nucleotide sequence ID" value="NZ_CP048104.1"/>
</dbReference>
<dbReference type="CDD" id="cd04647">
    <property type="entry name" value="LbH_MAT_like"/>
    <property type="match status" value="1"/>
</dbReference>